<dbReference type="SUPFAM" id="SSF55874">
    <property type="entry name" value="ATPase domain of HSP90 chaperone/DNA topoisomerase II/histidine kinase"/>
    <property type="match status" value="1"/>
</dbReference>
<proteinExistence type="predicted"/>
<keyword evidence="5" id="KW-0547">Nucleotide-binding</keyword>
<dbReference type="PANTHER" id="PTHR43065">
    <property type="entry name" value="SENSOR HISTIDINE KINASE"/>
    <property type="match status" value="1"/>
</dbReference>
<dbReference type="FunCoup" id="A0A0D2HNF0">
    <property type="interactions" value="189"/>
</dbReference>
<dbReference type="RefSeq" id="WP_052515364.1">
    <property type="nucleotide sequence ID" value="NZ_AZAC01000034.1"/>
</dbReference>
<dbReference type="Proteomes" id="UP000032233">
    <property type="component" value="Unassembled WGS sequence"/>
</dbReference>
<sequence length="484" mass="53341">MAKAKDKIKTQETAWTWFILAALMVLIFSVLAITTLQRLEAGKQLQEQALERQGLDRVRILEGLVRATMRRGFWRPNLLETLLEEMLADPAVTGLAIIKDQNNVLAQTGAKGWPMYEKNALTGLSPEIKDRISRGLTVQGFVGDEFIVGMPFEPLRRFRRMGRSLPAWAQRLDQEPPPPPGMERGPGPHHGGHMMMRHQNIQPFEAYALVRLSAENYHANQAQALNQALLLGLLIFLAAGTVASLIWVSARRRSQELDRLRREVAESSHLAALGRLAGSVAHEVRNPLSAIRGMVQYLAKGKAPESREAEIAKTAVSEVDRLERVVSGLLEYTRPRKPRMVSLDLGESVESVVDLLGGDPRCEGVELRTEVKPDLPPALADPDQVRQVLVNLVVNAVQAVDGEGKVEITARVSGKMLWVDVADNGPGLPQGEPDQIFDPFFSTKERGTGLGLAIVRRIIKAHGGELKAQNREKGALVSFSLPKA</sequence>
<dbReference type="GO" id="GO:0000155">
    <property type="term" value="F:phosphorelay sensor kinase activity"/>
    <property type="evidence" value="ECO:0007669"/>
    <property type="project" value="InterPro"/>
</dbReference>
<dbReference type="SUPFAM" id="SSF47384">
    <property type="entry name" value="Homodimeric domain of signal transducing histidine kinase"/>
    <property type="match status" value="1"/>
</dbReference>
<feature type="transmembrane region" description="Helical" evidence="10">
    <location>
        <begin position="228"/>
        <end position="250"/>
    </location>
</feature>
<dbReference type="OrthoDB" id="9805967at2"/>
<feature type="domain" description="Histidine kinase" evidence="11">
    <location>
        <begin position="279"/>
        <end position="484"/>
    </location>
</feature>
<protein>
    <recommendedName>
        <fullName evidence="2">histidine kinase</fullName>
        <ecNumber evidence="2">2.7.13.3</ecNumber>
    </recommendedName>
</protein>
<comment type="caution">
    <text evidence="12">The sequence shown here is derived from an EMBL/GenBank/DDBJ whole genome shotgun (WGS) entry which is preliminary data.</text>
</comment>
<evidence type="ECO:0000256" key="10">
    <source>
        <dbReference type="SAM" id="Phobius"/>
    </source>
</evidence>
<dbReference type="EMBL" id="AZAC01000034">
    <property type="protein sequence ID" value="KIX12073.1"/>
    <property type="molecule type" value="Genomic_DNA"/>
</dbReference>
<dbReference type="Pfam" id="PF00512">
    <property type="entry name" value="HisKA"/>
    <property type="match status" value="1"/>
</dbReference>
<evidence type="ECO:0000313" key="13">
    <source>
        <dbReference type="Proteomes" id="UP000032233"/>
    </source>
</evidence>
<dbReference type="AlphaFoldDB" id="A0A0D2HNF0"/>
<name>A0A0D2HNF0_9BACT</name>
<feature type="region of interest" description="Disordered" evidence="9">
    <location>
        <begin position="170"/>
        <end position="190"/>
    </location>
</feature>
<comment type="catalytic activity">
    <reaction evidence="1">
        <text>ATP + protein L-histidine = ADP + protein N-phospho-L-histidine.</text>
        <dbReference type="EC" id="2.7.13.3"/>
    </reaction>
</comment>
<dbReference type="InParanoid" id="A0A0D2HNF0"/>
<evidence type="ECO:0000256" key="1">
    <source>
        <dbReference type="ARBA" id="ARBA00000085"/>
    </source>
</evidence>
<keyword evidence="10" id="KW-0812">Transmembrane</keyword>
<dbReference type="InterPro" id="IPR036097">
    <property type="entry name" value="HisK_dim/P_sf"/>
</dbReference>
<keyword evidence="13" id="KW-1185">Reference proteome</keyword>
<dbReference type="InterPro" id="IPR036890">
    <property type="entry name" value="HATPase_C_sf"/>
</dbReference>
<accession>A0A0D2HNF0</accession>
<organism evidence="12 13">
    <name type="scientific">Dethiosulfatarculus sandiegensis</name>
    <dbReference type="NCBI Taxonomy" id="1429043"/>
    <lineage>
        <taxon>Bacteria</taxon>
        <taxon>Pseudomonadati</taxon>
        <taxon>Thermodesulfobacteriota</taxon>
        <taxon>Desulfarculia</taxon>
        <taxon>Desulfarculales</taxon>
        <taxon>Desulfarculaceae</taxon>
        <taxon>Dethiosulfatarculus</taxon>
    </lineage>
</organism>
<keyword evidence="6" id="KW-0418">Kinase</keyword>
<dbReference type="Pfam" id="PF02518">
    <property type="entry name" value="HATPase_c"/>
    <property type="match status" value="1"/>
</dbReference>
<dbReference type="CDD" id="cd00082">
    <property type="entry name" value="HisKA"/>
    <property type="match status" value="1"/>
</dbReference>
<keyword evidence="4" id="KW-0808">Transferase</keyword>
<dbReference type="PROSITE" id="PS50109">
    <property type="entry name" value="HIS_KIN"/>
    <property type="match status" value="1"/>
</dbReference>
<dbReference type="PANTHER" id="PTHR43065:SF10">
    <property type="entry name" value="PEROXIDE STRESS-ACTIVATED HISTIDINE KINASE MAK3"/>
    <property type="match status" value="1"/>
</dbReference>
<keyword evidence="3" id="KW-0597">Phosphoprotein</keyword>
<evidence type="ECO:0000256" key="2">
    <source>
        <dbReference type="ARBA" id="ARBA00012438"/>
    </source>
</evidence>
<dbReference type="PRINTS" id="PR00344">
    <property type="entry name" value="BCTRLSENSOR"/>
</dbReference>
<keyword evidence="10" id="KW-1133">Transmembrane helix</keyword>
<gene>
    <name evidence="12" type="ORF">X474_19675</name>
</gene>
<dbReference type="Gene3D" id="1.10.287.130">
    <property type="match status" value="1"/>
</dbReference>
<evidence type="ECO:0000256" key="5">
    <source>
        <dbReference type="ARBA" id="ARBA00022741"/>
    </source>
</evidence>
<dbReference type="InterPro" id="IPR004358">
    <property type="entry name" value="Sig_transdc_His_kin-like_C"/>
</dbReference>
<feature type="transmembrane region" description="Helical" evidence="10">
    <location>
        <begin position="15"/>
        <end position="36"/>
    </location>
</feature>
<evidence type="ECO:0000256" key="3">
    <source>
        <dbReference type="ARBA" id="ARBA00022553"/>
    </source>
</evidence>
<dbReference type="InterPro" id="IPR005467">
    <property type="entry name" value="His_kinase_dom"/>
</dbReference>
<dbReference type="GO" id="GO:0005524">
    <property type="term" value="F:ATP binding"/>
    <property type="evidence" value="ECO:0007669"/>
    <property type="project" value="UniProtKB-KW"/>
</dbReference>
<evidence type="ECO:0000313" key="12">
    <source>
        <dbReference type="EMBL" id="KIX12073.1"/>
    </source>
</evidence>
<dbReference type="EC" id="2.7.13.3" evidence="2"/>
<evidence type="ECO:0000256" key="7">
    <source>
        <dbReference type="ARBA" id="ARBA00022840"/>
    </source>
</evidence>
<evidence type="ECO:0000256" key="4">
    <source>
        <dbReference type="ARBA" id="ARBA00022679"/>
    </source>
</evidence>
<evidence type="ECO:0000259" key="11">
    <source>
        <dbReference type="PROSITE" id="PS50109"/>
    </source>
</evidence>
<keyword evidence="10" id="KW-0472">Membrane</keyword>
<dbReference type="CDD" id="cd00075">
    <property type="entry name" value="HATPase"/>
    <property type="match status" value="1"/>
</dbReference>
<dbReference type="SMART" id="SM00388">
    <property type="entry name" value="HisKA"/>
    <property type="match status" value="1"/>
</dbReference>
<dbReference type="InterPro" id="IPR003594">
    <property type="entry name" value="HATPase_dom"/>
</dbReference>
<dbReference type="STRING" id="1429043.X474_19675"/>
<keyword evidence="8" id="KW-0902">Two-component regulatory system</keyword>
<evidence type="ECO:0000256" key="8">
    <source>
        <dbReference type="ARBA" id="ARBA00023012"/>
    </source>
</evidence>
<evidence type="ECO:0000256" key="6">
    <source>
        <dbReference type="ARBA" id="ARBA00022777"/>
    </source>
</evidence>
<dbReference type="InterPro" id="IPR003661">
    <property type="entry name" value="HisK_dim/P_dom"/>
</dbReference>
<evidence type="ECO:0000256" key="9">
    <source>
        <dbReference type="SAM" id="MobiDB-lite"/>
    </source>
</evidence>
<reference evidence="12 13" key="1">
    <citation type="submission" date="2013-11" db="EMBL/GenBank/DDBJ databases">
        <title>Metagenomic analysis of a methanogenic consortium involved in long chain n-alkane degradation.</title>
        <authorList>
            <person name="Davidova I.A."/>
            <person name="Callaghan A.V."/>
            <person name="Wawrik B."/>
            <person name="Pruitt S."/>
            <person name="Marks C."/>
            <person name="Duncan K.E."/>
            <person name="Suflita J.M."/>
        </authorList>
    </citation>
    <scope>NUCLEOTIDE SEQUENCE [LARGE SCALE GENOMIC DNA]</scope>
    <source>
        <strain evidence="12 13">SPR</strain>
    </source>
</reference>
<dbReference type="Gene3D" id="3.30.565.10">
    <property type="entry name" value="Histidine kinase-like ATPase, C-terminal domain"/>
    <property type="match status" value="1"/>
</dbReference>
<keyword evidence="7" id="KW-0067">ATP-binding</keyword>
<dbReference type="SMART" id="SM00387">
    <property type="entry name" value="HATPase_c"/>
    <property type="match status" value="1"/>
</dbReference>